<evidence type="ECO:0000256" key="1">
    <source>
        <dbReference type="ARBA" id="ARBA00007416"/>
    </source>
</evidence>
<evidence type="ECO:0000256" key="7">
    <source>
        <dbReference type="SAM" id="MobiDB-lite"/>
    </source>
</evidence>
<evidence type="ECO:0000256" key="3">
    <source>
        <dbReference type="ARBA" id="ARBA00022771"/>
    </source>
</evidence>
<evidence type="ECO:0000256" key="4">
    <source>
        <dbReference type="ARBA" id="ARBA00022833"/>
    </source>
</evidence>
<accession>A0AAJ0FXU1</accession>
<evidence type="ECO:0000313" key="10">
    <source>
        <dbReference type="Proteomes" id="UP001251528"/>
    </source>
</evidence>
<proteinExistence type="inferred from homology"/>
<feature type="compositionally biased region" description="Basic and acidic residues" evidence="7">
    <location>
        <begin position="645"/>
        <end position="654"/>
    </location>
</feature>
<evidence type="ECO:0000259" key="8">
    <source>
        <dbReference type="Pfam" id="PF09733"/>
    </source>
</evidence>
<dbReference type="GO" id="GO:0008270">
    <property type="term" value="F:zinc ion binding"/>
    <property type="evidence" value="ECO:0007669"/>
    <property type="project" value="UniProtKB-KW"/>
</dbReference>
<dbReference type="Proteomes" id="UP001251528">
    <property type="component" value="Unassembled WGS sequence"/>
</dbReference>
<dbReference type="Pfam" id="PF09733">
    <property type="entry name" value="VEFS-Box"/>
    <property type="match status" value="1"/>
</dbReference>
<reference evidence="9" key="1">
    <citation type="submission" date="2023-06" db="EMBL/GenBank/DDBJ databases">
        <title>Conoideocrella luteorostrata (Hypocreales: Clavicipitaceae), a potential biocontrol fungus for elongate hemlock scale in United States Christmas tree production areas.</title>
        <authorList>
            <person name="Barrett H."/>
            <person name="Lovett B."/>
            <person name="Macias A.M."/>
            <person name="Stajich J.E."/>
            <person name="Kasson M.T."/>
        </authorList>
    </citation>
    <scope>NUCLEOTIDE SEQUENCE</scope>
    <source>
        <strain evidence="9">ARSEF 14590</strain>
    </source>
</reference>
<protein>
    <recommendedName>
        <fullName evidence="8">Polycomb protein VEFS-Box domain-containing protein</fullName>
    </recommendedName>
</protein>
<dbReference type="EMBL" id="JASWJB010000011">
    <property type="protein sequence ID" value="KAK2612837.1"/>
    <property type="molecule type" value="Genomic_DNA"/>
</dbReference>
<gene>
    <name evidence="9" type="ORF">QQS21_001117</name>
</gene>
<dbReference type="AlphaFoldDB" id="A0AAJ0FXU1"/>
<feature type="compositionally biased region" description="Acidic residues" evidence="7">
    <location>
        <begin position="319"/>
        <end position="328"/>
    </location>
</feature>
<comment type="caution">
    <text evidence="9">The sequence shown here is derived from an EMBL/GenBank/DDBJ whole genome shotgun (WGS) entry which is preliminary data.</text>
</comment>
<keyword evidence="3" id="KW-0863">Zinc-finger</keyword>
<evidence type="ECO:0000313" key="9">
    <source>
        <dbReference type="EMBL" id="KAK2612837.1"/>
    </source>
</evidence>
<feature type="region of interest" description="Disordered" evidence="7">
    <location>
        <begin position="316"/>
        <end position="335"/>
    </location>
</feature>
<name>A0AAJ0FXU1_9HYPO</name>
<dbReference type="CDD" id="cd21552">
    <property type="entry name" value="VEFS-box_ctSUZ12-like"/>
    <property type="match status" value="1"/>
</dbReference>
<evidence type="ECO:0000256" key="5">
    <source>
        <dbReference type="ARBA" id="ARBA00023015"/>
    </source>
</evidence>
<evidence type="ECO:0000256" key="2">
    <source>
        <dbReference type="ARBA" id="ARBA00022723"/>
    </source>
</evidence>
<keyword evidence="10" id="KW-1185">Reference proteome</keyword>
<keyword evidence="2" id="KW-0479">Metal-binding</keyword>
<evidence type="ECO:0000256" key="6">
    <source>
        <dbReference type="ARBA" id="ARBA00023163"/>
    </source>
</evidence>
<comment type="similarity">
    <text evidence="1">Belongs to the VEFS (VRN2-EMF2-FIS2-SU(Z)12) family.</text>
</comment>
<feature type="region of interest" description="Disordered" evidence="7">
    <location>
        <begin position="645"/>
        <end position="676"/>
    </location>
</feature>
<keyword evidence="4" id="KW-0862">Zinc</keyword>
<keyword evidence="5" id="KW-0805">Transcription regulation</keyword>
<dbReference type="InterPro" id="IPR019135">
    <property type="entry name" value="Polycomb_protein_VEFS-Box"/>
</dbReference>
<feature type="domain" description="Polycomb protein VEFS-Box" evidence="8">
    <location>
        <begin position="546"/>
        <end position="609"/>
    </location>
</feature>
<organism evidence="9 10">
    <name type="scientific">Conoideocrella luteorostrata</name>
    <dbReference type="NCBI Taxonomy" id="1105319"/>
    <lineage>
        <taxon>Eukaryota</taxon>
        <taxon>Fungi</taxon>
        <taxon>Dikarya</taxon>
        <taxon>Ascomycota</taxon>
        <taxon>Pezizomycotina</taxon>
        <taxon>Sordariomycetes</taxon>
        <taxon>Hypocreomycetidae</taxon>
        <taxon>Hypocreales</taxon>
        <taxon>Clavicipitaceae</taxon>
        <taxon>Conoideocrella</taxon>
    </lineage>
</organism>
<keyword evidence="6" id="KW-0804">Transcription</keyword>
<sequence length="712" mass="80014">MTAHSPCKRTAPFLHRNWLKGVKALQESSVMGSIISAPRHKLPHGEGDGRPTKRRRIASPDPRDIDHLVVSPHMSEPGLTLRIEVLKILHKDSKKVKSYQGTAAPRDVLTTKARCKVTIFDMSSPSPQVLHCQSQMCDLTTFKNPVGPHRIARVDLPRPFYVTQDSIMINRPDDGGFNLSDSYQLLIEFEAANAAHWPPLNSQDFGIPTESLYPPWGTAEHWIMSSKFDKVYGRLKNPLSLSARYPSDQSSYQTNYLMDIDLKWTAGFKAFQRLEKGSKHCITAADPDCDMYNDTAVSSIEDGITAVNDVNNHITTDESPVDLDDDFAGDNTPSRSLRAREKNKVYNLKVLSDQQLGRERKQPEPSLDGAVNEGRVQYLLPPDQPVSLDYYRCINCGAYHESMDQLQLHLETSHPTYEYMLDTTSQGPVFRVSALPETTVSPQKIHQLRRSMKPFNIQTILSGDQDWLTSRLGSEIDEPFKSPTRPASDRITTGSPGAKAPKPLMRRPEKAKRRKALVPSISQPLFHPISKAILKPGQDVPQTAPDNTWLIQKHRESISDFSDVTLAEKEYIWEWDGYILRQNITSGAYFARAWLNFVEEKASWLVDVEHRMLEFGKHSSVLLARNALDDGVMQLAFQHINDARTKGAQRENQHNEGTGLEAKDRSPKQSPRVSQIRKGANGCTVCQLPVLGPRLLVCSDTVRPNSLKLSSS</sequence>
<feature type="region of interest" description="Disordered" evidence="7">
    <location>
        <begin position="36"/>
        <end position="59"/>
    </location>
</feature>
<feature type="region of interest" description="Disordered" evidence="7">
    <location>
        <begin position="476"/>
        <end position="514"/>
    </location>
</feature>